<dbReference type="AlphaFoldDB" id="A0A433KFZ8"/>
<dbReference type="OrthoDB" id="9128719at2"/>
<evidence type="ECO:0000313" key="1">
    <source>
        <dbReference type="EMBL" id="RUR27713.1"/>
    </source>
</evidence>
<proteinExistence type="predicted"/>
<gene>
    <name evidence="1" type="ORF">ELY38_18790</name>
</gene>
<protein>
    <recommendedName>
        <fullName evidence="3">Aminoglycoside phosphotransferase domain-containing protein</fullName>
    </recommendedName>
</protein>
<organism evidence="1 2">
    <name type="scientific">Vreelandella nanhaiensis</name>
    <dbReference type="NCBI Taxonomy" id="1258546"/>
    <lineage>
        <taxon>Bacteria</taxon>
        <taxon>Pseudomonadati</taxon>
        <taxon>Pseudomonadota</taxon>
        <taxon>Gammaproteobacteria</taxon>
        <taxon>Oceanospirillales</taxon>
        <taxon>Halomonadaceae</taxon>
        <taxon>Vreelandella</taxon>
    </lineage>
</organism>
<dbReference type="Proteomes" id="UP000287023">
    <property type="component" value="Unassembled WGS sequence"/>
</dbReference>
<evidence type="ECO:0000313" key="2">
    <source>
        <dbReference type="Proteomes" id="UP000287023"/>
    </source>
</evidence>
<name>A0A433KFZ8_9GAMM</name>
<evidence type="ECO:0008006" key="3">
    <source>
        <dbReference type="Google" id="ProtNLM"/>
    </source>
</evidence>
<sequence length="273" mass="30553">MQGFVIDLISSDEVCSLRGRAQDGRVAETFACDLLWPDGEQRRSYLKCFTKDRYLGVVNEVTGYVIARACHLPVPEHAGVVQLSETLIASLGMVPDEIYPYAFAVSEAPGSSPNSRFENLPHELTVRLTRQLLSGWHGAPRLIAFDDWAANEDRNLGNFLIKDEKNAFIIDHSNLPVRLMWTDQCLDPSGIYQNQMMAIMTYEQGLPFDAAFVTRAAKSHPDALASAKTELDYWWGAFLGPDPARLNSIGNFFHTRAKQGEERLSHTLHLLAV</sequence>
<keyword evidence="2" id="KW-1185">Reference proteome</keyword>
<dbReference type="EMBL" id="RZHF01000029">
    <property type="protein sequence ID" value="RUR27713.1"/>
    <property type="molecule type" value="Genomic_DNA"/>
</dbReference>
<dbReference type="RefSeq" id="WP_127063681.1">
    <property type="nucleotide sequence ID" value="NZ_RZHF01000029.1"/>
</dbReference>
<reference evidence="1 2" key="1">
    <citation type="submission" date="2018-12" db="EMBL/GenBank/DDBJ databases">
        <title>three novel Halomonas strain isolated from plants.</title>
        <authorList>
            <person name="Sun C."/>
        </authorList>
    </citation>
    <scope>NUCLEOTIDE SEQUENCE [LARGE SCALE GENOMIC DNA]</scope>
    <source>
        <strain evidence="1 2">JCM 18142</strain>
    </source>
</reference>
<accession>A0A433KFZ8</accession>
<comment type="caution">
    <text evidence="1">The sequence shown here is derived from an EMBL/GenBank/DDBJ whole genome shotgun (WGS) entry which is preliminary data.</text>
</comment>